<proteinExistence type="predicted"/>
<dbReference type="AlphaFoldDB" id="A0A3M7QNT8"/>
<name>A0A3M7QNT8_BRAPC</name>
<sequence>MMRLPTLGMRYFNLKINSSQVKRLDFKIFKSQVTDLTENFQDLLHKLDLVRINKLKFVVKEYCDPFRFNYEIFGTICQNLLYN</sequence>
<dbReference type="Proteomes" id="UP000276133">
    <property type="component" value="Unassembled WGS sequence"/>
</dbReference>
<evidence type="ECO:0000313" key="2">
    <source>
        <dbReference type="Proteomes" id="UP000276133"/>
    </source>
</evidence>
<reference evidence="1 2" key="1">
    <citation type="journal article" date="2018" name="Sci. Rep.">
        <title>Genomic signatures of local adaptation to the degree of environmental predictability in rotifers.</title>
        <authorList>
            <person name="Franch-Gras L."/>
            <person name="Hahn C."/>
            <person name="Garcia-Roger E.M."/>
            <person name="Carmona M.J."/>
            <person name="Serra M."/>
            <person name="Gomez A."/>
        </authorList>
    </citation>
    <scope>NUCLEOTIDE SEQUENCE [LARGE SCALE GENOMIC DNA]</scope>
    <source>
        <strain evidence="1">HYR1</strain>
    </source>
</reference>
<organism evidence="1 2">
    <name type="scientific">Brachionus plicatilis</name>
    <name type="common">Marine rotifer</name>
    <name type="synonym">Brachionus muelleri</name>
    <dbReference type="NCBI Taxonomy" id="10195"/>
    <lineage>
        <taxon>Eukaryota</taxon>
        <taxon>Metazoa</taxon>
        <taxon>Spiralia</taxon>
        <taxon>Gnathifera</taxon>
        <taxon>Rotifera</taxon>
        <taxon>Eurotatoria</taxon>
        <taxon>Monogononta</taxon>
        <taxon>Pseudotrocha</taxon>
        <taxon>Ploima</taxon>
        <taxon>Brachionidae</taxon>
        <taxon>Brachionus</taxon>
    </lineage>
</organism>
<gene>
    <name evidence="1" type="ORF">BpHYR1_001072</name>
</gene>
<evidence type="ECO:0000313" key="1">
    <source>
        <dbReference type="EMBL" id="RNA12655.1"/>
    </source>
</evidence>
<keyword evidence="2" id="KW-1185">Reference proteome</keyword>
<comment type="caution">
    <text evidence="1">The sequence shown here is derived from an EMBL/GenBank/DDBJ whole genome shotgun (WGS) entry which is preliminary data.</text>
</comment>
<accession>A0A3M7QNT8</accession>
<protein>
    <submittedName>
        <fullName evidence="1">Uncharacterized protein</fullName>
    </submittedName>
</protein>
<dbReference type="EMBL" id="REGN01005646">
    <property type="protein sequence ID" value="RNA12655.1"/>
    <property type="molecule type" value="Genomic_DNA"/>
</dbReference>